<keyword evidence="2 3" id="KW-0732">Signal</keyword>
<dbReference type="Proteomes" id="UP001363010">
    <property type="component" value="Unassembled WGS sequence"/>
</dbReference>
<dbReference type="InterPro" id="IPR051010">
    <property type="entry name" value="BCAA_transport"/>
</dbReference>
<evidence type="ECO:0000256" key="3">
    <source>
        <dbReference type="SAM" id="SignalP"/>
    </source>
</evidence>
<dbReference type="InterPro" id="IPR028081">
    <property type="entry name" value="Leu-bd"/>
</dbReference>
<feature type="chain" id="PRO_5046395117" evidence="3">
    <location>
        <begin position="24"/>
        <end position="112"/>
    </location>
</feature>
<dbReference type="EMBL" id="JBBKZV010000005">
    <property type="protein sequence ID" value="MEJ8822702.1"/>
    <property type="molecule type" value="Genomic_DNA"/>
</dbReference>
<comment type="caution">
    <text evidence="5">The sequence shown here is derived from an EMBL/GenBank/DDBJ whole genome shotgun (WGS) entry which is preliminary data.</text>
</comment>
<reference evidence="5 6" key="1">
    <citation type="submission" date="2024-03" db="EMBL/GenBank/DDBJ databases">
        <title>Novel species of the genus Variovorax.</title>
        <authorList>
            <person name="Liu Q."/>
            <person name="Xin Y.-H."/>
        </authorList>
    </citation>
    <scope>NUCLEOTIDE SEQUENCE [LARGE SCALE GENOMIC DNA]</scope>
    <source>
        <strain evidence="5 6">KACC 18501</strain>
    </source>
</reference>
<name>A0ABU8VY17_9BURK</name>
<feature type="domain" description="Leucine-binding protein" evidence="4">
    <location>
        <begin position="27"/>
        <end position="109"/>
    </location>
</feature>
<gene>
    <name evidence="5" type="ORF">WKW80_11765</name>
</gene>
<dbReference type="Gene3D" id="3.40.50.2300">
    <property type="match status" value="1"/>
</dbReference>
<evidence type="ECO:0000259" key="4">
    <source>
        <dbReference type="Pfam" id="PF13458"/>
    </source>
</evidence>
<proteinExistence type="inferred from homology"/>
<dbReference type="PANTHER" id="PTHR30483:SF6">
    <property type="entry name" value="PERIPLASMIC BINDING PROTEIN OF ABC TRANSPORTER FOR NATURAL AMINO ACIDS"/>
    <property type="match status" value="1"/>
</dbReference>
<organism evidence="5 6">
    <name type="scientific">Variovorax humicola</name>
    <dbReference type="NCBI Taxonomy" id="1769758"/>
    <lineage>
        <taxon>Bacteria</taxon>
        <taxon>Pseudomonadati</taxon>
        <taxon>Pseudomonadota</taxon>
        <taxon>Betaproteobacteria</taxon>
        <taxon>Burkholderiales</taxon>
        <taxon>Comamonadaceae</taxon>
        <taxon>Variovorax</taxon>
    </lineage>
</organism>
<evidence type="ECO:0000313" key="5">
    <source>
        <dbReference type="EMBL" id="MEJ8822702.1"/>
    </source>
</evidence>
<evidence type="ECO:0000256" key="2">
    <source>
        <dbReference type="ARBA" id="ARBA00022729"/>
    </source>
</evidence>
<sequence length="112" mass="11758">MNIRFLLGSALLAAATLAGPAQAQDFKIGANFPLSGPQGSYGDLFMAGTNIAVDHINADKMLPGKFSIVYEDSQGTPQRGVIGMNKLVNVDKVPYVLSSFTGVLKATAPMRA</sequence>
<protein>
    <submittedName>
        <fullName evidence="5">ABC transporter substrate-binding protein</fullName>
    </submittedName>
</protein>
<dbReference type="InterPro" id="IPR028082">
    <property type="entry name" value="Peripla_BP_I"/>
</dbReference>
<comment type="similarity">
    <text evidence="1">Belongs to the leucine-binding protein family.</text>
</comment>
<evidence type="ECO:0000313" key="6">
    <source>
        <dbReference type="Proteomes" id="UP001363010"/>
    </source>
</evidence>
<keyword evidence="6" id="KW-1185">Reference proteome</keyword>
<feature type="signal peptide" evidence="3">
    <location>
        <begin position="1"/>
        <end position="23"/>
    </location>
</feature>
<evidence type="ECO:0000256" key="1">
    <source>
        <dbReference type="ARBA" id="ARBA00010062"/>
    </source>
</evidence>
<dbReference type="RefSeq" id="WP_340363738.1">
    <property type="nucleotide sequence ID" value="NZ_JBBKZV010000005.1"/>
</dbReference>
<accession>A0ABU8VY17</accession>
<dbReference type="Pfam" id="PF13458">
    <property type="entry name" value="Peripla_BP_6"/>
    <property type="match status" value="1"/>
</dbReference>
<dbReference type="PANTHER" id="PTHR30483">
    <property type="entry name" value="LEUCINE-SPECIFIC-BINDING PROTEIN"/>
    <property type="match status" value="1"/>
</dbReference>
<dbReference type="SUPFAM" id="SSF53822">
    <property type="entry name" value="Periplasmic binding protein-like I"/>
    <property type="match status" value="1"/>
</dbReference>